<dbReference type="HOGENOM" id="CLU_2049335_0_0_1"/>
<keyword evidence="1" id="KW-1133">Transmembrane helix</keyword>
<sequence>MRKRDVRAFGHLAFGWLCICGRALVPLSAYLHWVKPRLRAATLGALESGGCTTQAAGLWGCARAIGKTTLCAWAFIQLATFQVIITTLPHLYASPGSLGVPPYFPGACILFDISFPFVRI</sequence>
<dbReference type="Proteomes" id="UP000027195">
    <property type="component" value="Unassembled WGS sequence"/>
</dbReference>
<evidence type="ECO:0000313" key="3">
    <source>
        <dbReference type="Proteomes" id="UP000027195"/>
    </source>
</evidence>
<dbReference type="EMBL" id="KL198097">
    <property type="protein sequence ID" value="KDQ08000.1"/>
    <property type="molecule type" value="Genomic_DNA"/>
</dbReference>
<dbReference type="InParanoid" id="A0A067M011"/>
<evidence type="ECO:0000313" key="2">
    <source>
        <dbReference type="EMBL" id="KDQ08000.1"/>
    </source>
</evidence>
<gene>
    <name evidence="2" type="ORF">BOTBODRAFT_587868</name>
</gene>
<protein>
    <submittedName>
        <fullName evidence="2">Uncharacterized protein</fullName>
    </submittedName>
</protein>
<keyword evidence="3" id="KW-1185">Reference proteome</keyword>
<name>A0A067M011_BOTB1</name>
<keyword evidence="1" id="KW-0472">Membrane</keyword>
<dbReference type="AlphaFoldDB" id="A0A067M011"/>
<organism evidence="2 3">
    <name type="scientific">Botryobasidium botryosum (strain FD-172 SS1)</name>
    <dbReference type="NCBI Taxonomy" id="930990"/>
    <lineage>
        <taxon>Eukaryota</taxon>
        <taxon>Fungi</taxon>
        <taxon>Dikarya</taxon>
        <taxon>Basidiomycota</taxon>
        <taxon>Agaricomycotina</taxon>
        <taxon>Agaricomycetes</taxon>
        <taxon>Cantharellales</taxon>
        <taxon>Botryobasidiaceae</taxon>
        <taxon>Botryobasidium</taxon>
    </lineage>
</organism>
<evidence type="ECO:0000256" key="1">
    <source>
        <dbReference type="SAM" id="Phobius"/>
    </source>
</evidence>
<feature type="transmembrane region" description="Helical" evidence="1">
    <location>
        <begin position="12"/>
        <end position="33"/>
    </location>
</feature>
<accession>A0A067M011</accession>
<reference evidence="3" key="1">
    <citation type="journal article" date="2014" name="Proc. Natl. Acad. Sci. U.S.A.">
        <title>Extensive sampling of basidiomycete genomes demonstrates inadequacy of the white-rot/brown-rot paradigm for wood decay fungi.</title>
        <authorList>
            <person name="Riley R."/>
            <person name="Salamov A.A."/>
            <person name="Brown D.W."/>
            <person name="Nagy L.G."/>
            <person name="Floudas D."/>
            <person name="Held B.W."/>
            <person name="Levasseur A."/>
            <person name="Lombard V."/>
            <person name="Morin E."/>
            <person name="Otillar R."/>
            <person name="Lindquist E.A."/>
            <person name="Sun H."/>
            <person name="LaButti K.M."/>
            <person name="Schmutz J."/>
            <person name="Jabbour D."/>
            <person name="Luo H."/>
            <person name="Baker S.E."/>
            <person name="Pisabarro A.G."/>
            <person name="Walton J.D."/>
            <person name="Blanchette R.A."/>
            <person name="Henrissat B."/>
            <person name="Martin F."/>
            <person name="Cullen D."/>
            <person name="Hibbett D.S."/>
            <person name="Grigoriev I.V."/>
        </authorList>
    </citation>
    <scope>NUCLEOTIDE SEQUENCE [LARGE SCALE GENOMIC DNA]</scope>
    <source>
        <strain evidence="3">FD-172 SS1</strain>
    </source>
</reference>
<proteinExistence type="predicted"/>
<keyword evidence="1" id="KW-0812">Transmembrane</keyword>